<dbReference type="KEGG" id="tbw:NCTC13354_00815"/>
<reference evidence="2 3" key="1">
    <citation type="submission" date="2018-12" db="EMBL/GenBank/DDBJ databases">
        <authorList>
            <consortium name="Pathogen Informatics"/>
        </authorList>
    </citation>
    <scope>NUCLEOTIDE SEQUENCE [LARGE SCALE GENOMIC DNA]</scope>
    <source>
        <strain evidence="2 3">NCTC13354</strain>
    </source>
</reference>
<dbReference type="AlphaFoldDB" id="A0A448PDW1"/>
<protein>
    <submittedName>
        <fullName evidence="2">Uncharacterized protein</fullName>
    </submittedName>
</protein>
<keyword evidence="1" id="KW-0732">Signal</keyword>
<evidence type="ECO:0000313" key="3">
    <source>
        <dbReference type="Proteomes" id="UP000269542"/>
    </source>
</evidence>
<accession>A0A448PDW1</accession>
<dbReference type="RefSeq" id="WP_126416258.1">
    <property type="nucleotide sequence ID" value="NZ_LR134476.1"/>
</dbReference>
<evidence type="ECO:0000256" key="1">
    <source>
        <dbReference type="SAM" id="SignalP"/>
    </source>
</evidence>
<proteinExistence type="predicted"/>
<name>A0A448PDW1_9ACTO</name>
<gene>
    <name evidence="2" type="ORF">NCTC13354_00815</name>
</gene>
<feature type="signal peptide" evidence="1">
    <location>
        <begin position="1"/>
        <end position="19"/>
    </location>
</feature>
<dbReference type="OrthoDB" id="10002901at2"/>
<dbReference type="Proteomes" id="UP000269542">
    <property type="component" value="Chromosome"/>
</dbReference>
<evidence type="ECO:0000313" key="2">
    <source>
        <dbReference type="EMBL" id="VEI13111.1"/>
    </source>
</evidence>
<keyword evidence="3" id="KW-1185">Reference proteome</keyword>
<sequence length="155" mass="16579">MQLINTLASFLTATSLAIASSVPMSDSSPPEFNDRAIASNSAITLNQAHLSNSPITKHLQEREAPDGLFKTQGEITPNWMKPTTEGGGRIIKNYPRVSKSAACNKIKAGEMIFTIAWNGLVCMPLGFINPGISYVCGLAGSLGTTYLVDDSSCRR</sequence>
<feature type="chain" id="PRO_5019123482" evidence="1">
    <location>
        <begin position="20"/>
        <end position="155"/>
    </location>
</feature>
<organism evidence="2 3">
    <name type="scientific">Trueperella bialowiezensis</name>
    <dbReference type="NCBI Taxonomy" id="312285"/>
    <lineage>
        <taxon>Bacteria</taxon>
        <taxon>Bacillati</taxon>
        <taxon>Actinomycetota</taxon>
        <taxon>Actinomycetes</taxon>
        <taxon>Actinomycetales</taxon>
        <taxon>Actinomycetaceae</taxon>
        <taxon>Trueperella</taxon>
    </lineage>
</organism>
<dbReference type="EMBL" id="LR134476">
    <property type="protein sequence ID" value="VEI13111.1"/>
    <property type="molecule type" value="Genomic_DNA"/>
</dbReference>